<dbReference type="STRING" id="1305675.BFG57_04120"/>
<accession>A0A1E5LBV0</accession>
<proteinExistence type="predicted"/>
<keyword evidence="1" id="KW-0175">Coiled coil</keyword>
<evidence type="ECO:0000256" key="2">
    <source>
        <dbReference type="SAM" id="SignalP"/>
    </source>
</evidence>
<dbReference type="AlphaFoldDB" id="A0A1E5LBV0"/>
<sequence>MKKWKVSLGALLLIPTVTIHASELRTLPMDEAVEGIILNDLNLQLYQNDTEELSNAARQYQSEFSSELEDLQEVQDEFNEKTAYWKAEYSAYQQLYQYLKTKESLSIKEESLTISLTELDLLEKKLVEGYASEQDIIQLEMNIANAELAVESDKKQLNEMKFSLNQALNLEILDSLEIIEVDDVQRLSTSSYDAEPLADQMMRTHESLIPLHTTVQTYEDIVDDAENLSLVNNESFVNNIEQAESEIEQIEAELSSLDPEDPTRAELTQRLQLANETLLRAEAAYSDAKRERSEAEDDLKEYYDQQIDKANINVVQQMNQLELKAYEYEEEFEFLHKKWDMLEQQVIQQEQLYKQKVVQFEEGDLTPTDLEKARLEVVDKKNELMNTQYDYALLKEEFRLFTEGYLPK</sequence>
<evidence type="ECO:0000313" key="4">
    <source>
        <dbReference type="Proteomes" id="UP000095209"/>
    </source>
</evidence>
<reference evidence="3 4" key="1">
    <citation type="submission" date="2016-08" db="EMBL/GenBank/DDBJ databases">
        <title>Genome of Bacillus solimangrovi GH2-4.</title>
        <authorList>
            <person name="Lim S."/>
            <person name="Kim B.-C."/>
        </authorList>
    </citation>
    <scope>NUCLEOTIDE SEQUENCE [LARGE SCALE GENOMIC DNA]</scope>
    <source>
        <strain evidence="3 4">GH2-4</strain>
    </source>
</reference>
<name>A0A1E5LBV0_9BACI</name>
<feature type="chain" id="PRO_5009180856" description="TolC family protein" evidence="2">
    <location>
        <begin position="22"/>
        <end position="408"/>
    </location>
</feature>
<dbReference type="SUPFAM" id="SSF56954">
    <property type="entry name" value="Outer membrane efflux proteins (OEP)"/>
    <property type="match status" value="1"/>
</dbReference>
<keyword evidence="4" id="KW-1185">Reference proteome</keyword>
<feature type="coiled-coil region" evidence="1">
    <location>
        <begin position="233"/>
        <end position="338"/>
    </location>
</feature>
<evidence type="ECO:0000256" key="1">
    <source>
        <dbReference type="SAM" id="Coils"/>
    </source>
</evidence>
<keyword evidence="2" id="KW-0732">Signal</keyword>
<organism evidence="3 4">
    <name type="scientific">Bacillus solimangrovi</name>
    <dbReference type="NCBI Taxonomy" id="1305675"/>
    <lineage>
        <taxon>Bacteria</taxon>
        <taxon>Bacillati</taxon>
        <taxon>Bacillota</taxon>
        <taxon>Bacilli</taxon>
        <taxon>Bacillales</taxon>
        <taxon>Bacillaceae</taxon>
        <taxon>Bacillus</taxon>
    </lineage>
</organism>
<dbReference type="RefSeq" id="WP_069718306.1">
    <property type="nucleotide sequence ID" value="NZ_MJEH01000055.1"/>
</dbReference>
<dbReference type="EMBL" id="MJEH01000055">
    <property type="protein sequence ID" value="OEH91568.1"/>
    <property type="molecule type" value="Genomic_DNA"/>
</dbReference>
<feature type="signal peptide" evidence="2">
    <location>
        <begin position="1"/>
        <end position="21"/>
    </location>
</feature>
<gene>
    <name evidence="3" type="ORF">BFG57_04120</name>
</gene>
<dbReference type="Proteomes" id="UP000095209">
    <property type="component" value="Unassembled WGS sequence"/>
</dbReference>
<dbReference type="Gene3D" id="1.20.1600.10">
    <property type="entry name" value="Outer membrane efflux proteins (OEP)"/>
    <property type="match status" value="2"/>
</dbReference>
<dbReference type="OrthoDB" id="2973925at2"/>
<comment type="caution">
    <text evidence="3">The sequence shown here is derived from an EMBL/GenBank/DDBJ whole genome shotgun (WGS) entry which is preliminary data.</text>
</comment>
<evidence type="ECO:0000313" key="3">
    <source>
        <dbReference type="EMBL" id="OEH91568.1"/>
    </source>
</evidence>
<protein>
    <recommendedName>
        <fullName evidence="5">TolC family protein</fullName>
    </recommendedName>
</protein>
<dbReference type="GO" id="GO:0015562">
    <property type="term" value="F:efflux transmembrane transporter activity"/>
    <property type="evidence" value="ECO:0007669"/>
    <property type="project" value="InterPro"/>
</dbReference>
<evidence type="ECO:0008006" key="5">
    <source>
        <dbReference type="Google" id="ProtNLM"/>
    </source>
</evidence>
<feature type="coiled-coil region" evidence="1">
    <location>
        <begin position="43"/>
        <end position="77"/>
    </location>
</feature>